<dbReference type="RefSeq" id="WP_165270316.1">
    <property type="nucleotide sequence ID" value="NZ_JAALLS010000020.1"/>
</dbReference>
<sequence length="208" mass="24185">MKHLLAIILMAISLPLMGQTNDFTGKITYDYQFQSPETGEDITKKMKKFFGTEKHFFINSENYHAYDEEGTLRQLYQSKTNTYYFRSPNNQQLIAVEAEKRVSEIISVEHSTEKTEVMGRSCHKLVIKTEHDETTYWYNPDISVNPKKFKNHNFGGWSTFMKASNGALPLKFKVEAPNYIWVSEAVAIQEMELSNQDFNILTSRNQNE</sequence>
<dbReference type="Proteomes" id="UP000479132">
    <property type="component" value="Unassembled WGS sequence"/>
</dbReference>
<feature type="signal peptide" evidence="1">
    <location>
        <begin position="1"/>
        <end position="18"/>
    </location>
</feature>
<evidence type="ECO:0000256" key="1">
    <source>
        <dbReference type="SAM" id="SignalP"/>
    </source>
</evidence>
<proteinExistence type="predicted"/>
<keyword evidence="3" id="KW-1185">Reference proteome</keyword>
<evidence type="ECO:0000313" key="3">
    <source>
        <dbReference type="Proteomes" id="UP000479132"/>
    </source>
</evidence>
<keyword evidence="1" id="KW-0732">Signal</keyword>
<protein>
    <recommendedName>
        <fullName evidence="4">GLPGLI family protein</fullName>
    </recommendedName>
</protein>
<name>A0A6M1T600_9BACT</name>
<evidence type="ECO:0008006" key="4">
    <source>
        <dbReference type="Google" id="ProtNLM"/>
    </source>
</evidence>
<comment type="caution">
    <text evidence="2">The sequence shown here is derived from an EMBL/GenBank/DDBJ whole genome shotgun (WGS) entry which is preliminary data.</text>
</comment>
<reference evidence="2 3" key="1">
    <citation type="submission" date="2020-02" db="EMBL/GenBank/DDBJ databases">
        <title>Aliifodinibius halophilus 2W32, complete genome.</title>
        <authorList>
            <person name="Li Y."/>
            <person name="Wu S."/>
        </authorList>
    </citation>
    <scope>NUCLEOTIDE SEQUENCE [LARGE SCALE GENOMIC DNA]</scope>
    <source>
        <strain evidence="2 3">2W32</strain>
    </source>
</reference>
<evidence type="ECO:0000313" key="2">
    <source>
        <dbReference type="EMBL" id="NGP89509.1"/>
    </source>
</evidence>
<accession>A0A6M1T600</accession>
<dbReference type="EMBL" id="JAALLS010000020">
    <property type="protein sequence ID" value="NGP89509.1"/>
    <property type="molecule type" value="Genomic_DNA"/>
</dbReference>
<organism evidence="2 3">
    <name type="scientific">Fodinibius halophilus</name>
    <dbReference type="NCBI Taxonomy" id="1736908"/>
    <lineage>
        <taxon>Bacteria</taxon>
        <taxon>Pseudomonadati</taxon>
        <taxon>Balneolota</taxon>
        <taxon>Balneolia</taxon>
        <taxon>Balneolales</taxon>
        <taxon>Balneolaceae</taxon>
        <taxon>Fodinibius</taxon>
    </lineage>
</organism>
<gene>
    <name evidence="2" type="ORF">G3569_14215</name>
</gene>
<feature type="chain" id="PRO_5026819667" description="GLPGLI family protein" evidence="1">
    <location>
        <begin position="19"/>
        <end position="208"/>
    </location>
</feature>
<dbReference type="AlphaFoldDB" id="A0A6M1T600"/>